<keyword evidence="6" id="KW-1185">Reference proteome</keyword>
<dbReference type="InterPro" id="IPR036291">
    <property type="entry name" value="NAD(P)-bd_dom_sf"/>
</dbReference>
<dbReference type="Proteomes" id="UP000315010">
    <property type="component" value="Unassembled WGS sequence"/>
</dbReference>
<dbReference type="PANTHER" id="PTHR22604:SF105">
    <property type="entry name" value="TRANS-1,2-DIHYDROBENZENE-1,2-DIOL DEHYDROGENASE"/>
    <property type="match status" value="1"/>
</dbReference>
<organism evidence="5 6">
    <name type="scientific">Novipirellula herctigrandis</name>
    <dbReference type="NCBI Taxonomy" id="2527986"/>
    <lineage>
        <taxon>Bacteria</taxon>
        <taxon>Pseudomonadati</taxon>
        <taxon>Planctomycetota</taxon>
        <taxon>Planctomycetia</taxon>
        <taxon>Pirellulales</taxon>
        <taxon>Pirellulaceae</taxon>
        <taxon>Novipirellula</taxon>
    </lineage>
</organism>
<dbReference type="RefSeq" id="WP_146400708.1">
    <property type="nucleotide sequence ID" value="NZ_SJPJ01000001.1"/>
</dbReference>
<name>A0A5C5Z8S9_9BACT</name>
<reference evidence="5 6" key="1">
    <citation type="submission" date="2019-02" db="EMBL/GenBank/DDBJ databases">
        <title>Deep-cultivation of Planctomycetes and their phenomic and genomic characterization uncovers novel biology.</title>
        <authorList>
            <person name="Wiegand S."/>
            <person name="Jogler M."/>
            <person name="Boedeker C."/>
            <person name="Pinto D."/>
            <person name="Vollmers J."/>
            <person name="Rivas-Marin E."/>
            <person name="Kohn T."/>
            <person name="Peeters S.H."/>
            <person name="Heuer A."/>
            <person name="Rast P."/>
            <person name="Oberbeckmann S."/>
            <person name="Bunk B."/>
            <person name="Jeske O."/>
            <person name="Meyerdierks A."/>
            <person name="Storesund J.E."/>
            <person name="Kallscheuer N."/>
            <person name="Luecker S."/>
            <person name="Lage O.M."/>
            <person name="Pohl T."/>
            <person name="Merkel B.J."/>
            <person name="Hornburger P."/>
            <person name="Mueller R.-W."/>
            <person name="Bruemmer F."/>
            <person name="Labrenz M."/>
            <person name="Spormann A.M."/>
            <person name="Op Den Camp H."/>
            <person name="Overmann J."/>
            <person name="Amann R."/>
            <person name="Jetten M.S.M."/>
            <person name="Mascher T."/>
            <person name="Medema M.H."/>
            <person name="Devos D.P."/>
            <person name="Kaster A.-K."/>
            <person name="Ovreas L."/>
            <person name="Rohde M."/>
            <person name="Galperin M.Y."/>
            <person name="Jogler C."/>
        </authorList>
    </citation>
    <scope>NUCLEOTIDE SEQUENCE [LARGE SCALE GENOMIC DNA]</scope>
    <source>
        <strain evidence="5 6">CA13</strain>
    </source>
</reference>
<dbReference type="GO" id="GO:0047061">
    <property type="term" value="F:glucose-fructose oxidoreductase activity"/>
    <property type="evidence" value="ECO:0007669"/>
    <property type="project" value="UniProtKB-EC"/>
</dbReference>
<dbReference type="InterPro" id="IPR008354">
    <property type="entry name" value="Glc-Fru_OxRdtase_bac"/>
</dbReference>
<comment type="similarity">
    <text evidence="1">Belongs to the Gfo/Idh/MocA family.</text>
</comment>
<dbReference type="OrthoDB" id="9783105at2"/>
<dbReference type="GO" id="GO:0000166">
    <property type="term" value="F:nucleotide binding"/>
    <property type="evidence" value="ECO:0007669"/>
    <property type="project" value="InterPro"/>
</dbReference>
<dbReference type="EC" id="1.1.99.28" evidence="5"/>
<dbReference type="EMBL" id="SJPJ01000001">
    <property type="protein sequence ID" value="TWT83496.1"/>
    <property type="molecule type" value="Genomic_DNA"/>
</dbReference>
<feature type="domain" description="GFO/IDH/MocA-like oxidoreductase" evidence="4">
    <location>
        <begin position="173"/>
        <end position="288"/>
    </location>
</feature>
<comment type="caution">
    <text evidence="5">The sequence shown here is derived from an EMBL/GenBank/DDBJ whole genome shotgun (WGS) entry which is preliminary data.</text>
</comment>
<evidence type="ECO:0000313" key="6">
    <source>
        <dbReference type="Proteomes" id="UP000315010"/>
    </source>
</evidence>
<dbReference type="AlphaFoldDB" id="A0A5C5Z8S9"/>
<dbReference type="InterPro" id="IPR055170">
    <property type="entry name" value="GFO_IDH_MocA-like_dom"/>
</dbReference>
<evidence type="ECO:0000256" key="2">
    <source>
        <dbReference type="ARBA" id="ARBA00023002"/>
    </source>
</evidence>
<accession>A0A5C5Z8S9</accession>
<evidence type="ECO:0000313" key="5">
    <source>
        <dbReference type="EMBL" id="TWT83496.1"/>
    </source>
</evidence>
<gene>
    <name evidence="5" type="primary">gfo_2</name>
    <name evidence="5" type="ORF">CA13_49610</name>
</gene>
<dbReference type="SUPFAM" id="SSF55347">
    <property type="entry name" value="Glyceraldehyde-3-phosphate dehydrogenase-like, C-terminal domain"/>
    <property type="match status" value="1"/>
</dbReference>
<dbReference type="InterPro" id="IPR000683">
    <property type="entry name" value="Gfo/Idh/MocA-like_OxRdtase_N"/>
</dbReference>
<dbReference type="InterPro" id="IPR006311">
    <property type="entry name" value="TAT_signal"/>
</dbReference>
<dbReference type="InterPro" id="IPR050984">
    <property type="entry name" value="Gfo/Idh/MocA_domain"/>
</dbReference>
<dbReference type="Pfam" id="PF22725">
    <property type="entry name" value="GFO_IDH_MocA_C3"/>
    <property type="match status" value="1"/>
</dbReference>
<dbReference type="PRINTS" id="PR01775">
    <property type="entry name" value="GLFROXRDTASE"/>
</dbReference>
<dbReference type="PANTHER" id="PTHR22604">
    <property type="entry name" value="OXIDOREDUCTASES"/>
    <property type="match status" value="1"/>
</dbReference>
<dbReference type="Gene3D" id="3.40.50.720">
    <property type="entry name" value="NAD(P)-binding Rossmann-like Domain"/>
    <property type="match status" value="1"/>
</dbReference>
<evidence type="ECO:0000256" key="1">
    <source>
        <dbReference type="ARBA" id="ARBA00010928"/>
    </source>
</evidence>
<dbReference type="SUPFAM" id="SSF51735">
    <property type="entry name" value="NAD(P)-binding Rossmann-fold domains"/>
    <property type="match status" value="1"/>
</dbReference>
<dbReference type="PROSITE" id="PS51318">
    <property type="entry name" value="TAT"/>
    <property type="match status" value="1"/>
</dbReference>
<dbReference type="Gene3D" id="3.30.360.10">
    <property type="entry name" value="Dihydrodipicolinate Reductase, domain 2"/>
    <property type="match status" value="1"/>
</dbReference>
<dbReference type="Pfam" id="PF01408">
    <property type="entry name" value="GFO_IDH_MocA"/>
    <property type="match status" value="1"/>
</dbReference>
<sequence length="365" mass="39931">MTSLNRRRFIGTTTALSVAASVGFHSSSAAEEKSTVNFALVGLGSLSTNQIAPALQKTKHAKLVGIVTGTPKKEKIWADKYGIQPQNIYSYDTYDKIVDNESIDVIYIVLPNGMHKEYTIRGANAGKHIFCEKPMANSSQDCRDMIAACNENKIKLGVGYRCQFEPHHLHCIELARSKKFGSLKAIEAGFGFKIGNPNQWRLKADLAGGGAMMDVGIYAINACRYLTGEEPIAVTAQETKTDPKKFAEVDETITWTMTMPSGVNCYCSTSYAFNGINRFNAYGDKGWFGLDPAFGYGGIKGRSSAESIEFDATDHFANEMDAFAKCILNNTETKVPGEEGLKDLLAIEAIYRSIQTNKKCEVATA</sequence>
<protein>
    <submittedName>
        <fullName evidence="5">Glucose--fructose oxidoreductase</fullName>
        <ecNumber evidence="5">1.1.99.28</ecNumber>
    </submittedName>
</protein>
<evidence type="ECO:0000259" key="3">
    <source>
        <dbReference type="Pfam" id="PF01408"/>
    </source>
</evidence>
<evidence type="ECO:0000259" key="4">
    <source>
        <dbReference type="Pfam" id="PF22725"/>
    </source>
</evidence>
<feature type="domain" description="Gfo/Idh/MocA-like oxidoreductase N-terminal" evidence="3">
    <location>
        <begin position="36"/>
        <end position="160"/>
    </location>
</feature>
<keyword evidence="2 5" id="KW-0560">Oxidoreductase</keyword>
<proteinExistence type="inferred from homology"/>